<dbReference type="Gene3D" id="1.10.8.100">
    <property type="entry name" value="Ribosomal RNA adenine dimethylase-like, domain 2"/>
    <property type="match status" value="1"/>
</dbReference>
<dbReference type="PROSITE" id="PS00092">
    <property type="entry name" value="N6_MTASE"/>
    <property type="match status" value="1"/>
</dbReference>
<evidence type="ECO:0000256" key="1">
    <source>
        <dbReference type="ARBA" id="ARBA00022603"/>
    </source>
</evidence>
<name>A0A8T3V0R6_9ARCH</name>
<dbReference type="InterPro" id="IPR023165">
    <property type="entry name" value="rRNA_Ade_diMease-like_C"/>
</dbReference>
<keyword evidence="3 5" id="KW-0949">S-adenosyl-L-methionine</keyword>
<dbReference type="SUPFAM" id="SSF53335">
    <property type="entry name" value="S-adenosyl-L-methionine-dependent methyltransferases"/>
    <property type="match status" value="1"/>
</dbReference>
<dbReference type="PROSITE" id="PS51689">
    <property type="entry name" value="SAM_RNA_A_N6_MT"/>
    <property type="match status" value="1"/>
</dbReference>
<evidence type="ECO:0000313" key="8">
    <source>
        <dbReference type="Proteomes" id="UP000718571"/>
    </source>
</evidence>
<sequence>MNVLLDTTIKLVRDFELENLDKEGQNFLIDENLLNKEIESADLNKKDVVLDIGAGFGYITERAAKLCNVVAIEKDFRLYSYLVSTFELNKNVVLINNDITDMILPRFTKIVSNPPYNIVDRILLKISRYEFVNGVMILPNTLANSLTEGVNETVLSFSLKQFMDFKVICEVEKDKFYPPPRITSKMVWVGRRRTDIVQKVLDRSDSLVKNAILEADSEMNSKTKRNSKDYLLERISDIEGISRKTIKQLNLKELSTLVKFIRDNY</sequence>
<feature type="binding site" evidence="5">
    <location>
        <position position="53"/>
    </location>
    <ligand>
        <name>S-adenosyl-L-methionine</name>
        <dbReference type="ChEBI" id="CHEBI:59789"/>
    </ligand>
</feature>
<gene>
    <name evidence="7" type="ORF">IHE51_02330</name>
</gene>
<dbReference type="GO" id="GO:0003723">
    <property type="term" value="F:RNA binding"/>
    <property type="evidence" value="ECO:0007669"/>
    <property type="project" value="UniProtKB-UniRule"/>
</dbReference>
<evidence type="ECO:0000259" key="6">
    <source>
        <dbReference type="SMART" id="SM00650"/>
    </source>
</evidence>
<dbReference type="InterPro" id="IPR029063">
    <property type="entry name" value="SAM-dependent_MTases_sf"/>
</dbReference>
<evidence type="ECO:0000313" key="7">
    <source>
        <dbReference type="EMBL" id="MBE5728674.1"/>
    </source>
</evidence>
<dbReference type="Gene3D" id="3.40.50.150">
    <property type="entry name" value="Vaccinia Virus protein VP39"/>
    <property type="match status" value="1"/>
</dbReference>
<dbReference type="Pfam" id="PF00398">
    <property type="entry name" value="RrnaAD"/>
    <property type="match status" value="1"/>
</dbReference>
<dbReference type="InterPro" id="IPR002052">
    <property type="entry name" value="DNA_methylase_N6_adenine_CS"/>
</dbReference>
<organism evidence="7 8">
    <name type="scientific">Candidatus Acidifodinimicrobium mancum</name>
    <dbReference type="NCBI Taxonomy" id="2898728"/>
    <lineage>
        <taxon>Archaea</taxon>
        <taxon>Candidatus Parvarchaeota</taxon>
        <taxon>Candidatus Acidifodinimicrobiaceae</taxon>
        <taxon>Candidatus Acidifodinimicrobium</taxon>
    </lineage>
</organism>
<comment type="caution">
    <text evidence="7">The sequence shown here is derived from an EMBL/GenBank/DDBJ whole genome shotgun (WGS) entry which is preliminary data.</text>
</comment>
<dbReference type="Proteomes" id="UP000718571">
    <property type="component" value="Unassembled WGS sequence"/>
</dbReference>
<evidence type="ECO:0000256" key="3">
    <source>
        <dbReference type="ARBA" id="ARBA00022691"/>
    </source>
</evidence>
<comment type="similarity">
    <text evidence="5">Belongs to the class I-like SAM-binding methyltransferase superfamily. rRNA adenine N(6)-methyltransferase family.</text>
</comment>
<reference evidence="7 8" key="1">
    <citation type="submission" date="2020-09" db="EMBL/GenBank/DDBJ databases">
        <title>Genomic characterization of a novel Parvarchaeota family in acid mine drainage sediments.</title>
        <authorList>
            <person name="Luo Z.-H."/>
        </authorList>
    </citation>
    <scope>NUCLEOTIDE SEQUENCE [LARGE SCALE GENOMIC DNA]</scope>
    <source>
        <strain evidence="7">MAS1_bins.189</strain>
    </source>
</reference>
<keyword evidence="2 5" id="KW-0808">Transferase</keyword>
<dbReference type="InterPro" id="IPR020598">
    <property type="entry name" value="rRNA_Ade_methylase_Trfase_N"/>
</dbReference>
<feature type="binding site" evidence="5">
    <location>
        <position position="26"/>
    </location>
    <ligand>
        <name>S-adenosyl-L-methionine</name>
        <dbReference type="ChEBI" id="CHEBI:59789"/>
    </ligand>
</feature>
<dbReference type="CDD" id="cd02440">
    <property type="entry name" value="AdoMet_MTases"/>
    <property type="match status" value="1"/>
</dbReference>
<feature type="binding site" evidence="5">
    <location>
        <position position="113"/>
    </location>
    <ligand>
        <name>S-adenosyl-L-methionine</name>
        <dbReference type="ChEBI" id="CHEBI:59789"/>
    </ligand>
</feature>
<dbReference type="AlphaFoldDB" id="A0A8T3V0R6"/>
<protein>
    <submittedName>
        <fullName evidence="7">Methyltransferase</fullName>
    </submittedName>
</protein>
<dbReference type="InterPro" id="IPR001737">
    <property type="entry name" value="KsgA/Erm"/>
</dbReference>
<feature type="binding site" evidence="5">
    <location>
        <position position="98"/>
    </location>
    <ligand>
        <name>S-adenosyl-L-methionine</name>
        <dbReference type="ChEBI" id="CHEBI:59789"/>
    </ligand>
</feature>
<dbReference type="PANTHER" id="PTHR11727:SF7">
    <property type="entry name" value="DIMETHYLADENOSINE TRANSFERASE-RELATED"/>
    <property type="match status" value="1"/>
</dbReference>
<feature type="binding site" evidence="5">
    <location>
        <position position="73"/>
    </location>
    <ligand>
        <name>S-adenosyl-L-methionine</name>
        <dbReference type="ChEBI" id="CHEBI:59789"/>
    </ligand>
</feature>
<proteinExistence type="inferred from homology"/>
<evidence type="ECO:0000256" key="4">
    <source>
        <dbReference type="ARBA" id="ARBA00022884"/>
    </source>
</evidence>
<dbReference type="InterPro" id="IPR020596">
    <property type="entry name" value="rRNA_Ade_Mease_Trfase_CS"/>
</dbReference>
<dbReference type="SMART" id="SM00650">
    <property type="entry name" value="rADc"/>
    <property type="match status" value="1"/>
</dbReference>
<keyword evidence="1 5" id="KW-0489">Methyltransferase</keyword>
<keyword evidence="4 5" id="KW-0694">RNA-binding</keyword>
<feature type="domain" description="Ribosomal RNA adenine methylase transferase N-terminal" evidence="6">
    <location>
        <begin position="33"/>
        <end position="193"/>
    </location>
</feature>
<dbReference type="PANTHER" id="PTHR11727">
    <property type="entry name" value="DIMETHYLADENOSINE TRANSFERASE"/>
    <property type="match status" value="1"/>
</dbReference>
<dbReference type="PROSITE" id="PS01131">
    <property type="entry name" value="RRNA_A_DIMETH"/>
    <property type="match status" value="1"/>
</dbReference>
<dbReference type="GO" id="GO:0000179">
    <property type="term" value="F:rRNA (adenine-N6,N6-)-dimethyltransferase activity"/>
    <property type="evidence" value="ECO:0007669"/>
    <property type="project" value="UniProtKB-UniRule"/>
</dbReference>
<evidence type="ECO:0000256" key="2">
    <source>
        <dbReference type="ARBA" id="ARBA00022679"/>
    </source>
</evidence>
<accession>A0A8T3V0R6</accession>
<dbReference type="EMBL" id="JADFAR010000028">
    <property type="protein sequence ID" value="MBE5728674.1"/>
    <property type="molecule type" value="Genomic_DNA"/>
</dbReference>
<feature type="binding site" evidence="5">
    <location>
        <position position="28"/>
    </location>
    <ligand>
        <name>S-adenosyl-L-methionine</name>
        <dbReference type="ChEBI" id="CHEBI:59789"/>
    </ligand>
</feature>
<evidence type="ECO:0000256" key="5">
    <source>
        <dbReference type="PROSITE-ProRule" id="PRU01026"/>
    </source>
</evidence>